<comment type="caution">
    <text evidence="1">The sequence shown here is derived from an EMBL/GenBank/DDBJ whole genome shotgun (WGS) entry which is preliminary data.</text>
</comment>
<dbReference type="AlphaFoldDB" id="A0A840SD65"/>
<organism evidence="1 2">
    <name type="scientific">Inhella inkyongensis</name>
    <dbReference type="NCBI Taxonomy" id="392593"/>
    <lineage>
        <taxon>Bacteria</taxon>
        <taxon>Pseudomonadati</taxon>
        <taxon>Pseudomonadota</taxon>
        <taxon>Betaproteobacteria</taxon>
        <taxon>Burkholderiales</taxon>
        <taxon>Sphaerotilaceae</taxon>
        <taxon>Inhella</taxon>
    </lineage>
</organism>
<dbReference type="RefSeq" id="WP_138855484.1">
    <property type="nucleotide sequence ID" value="NZ_CP040709.1"/>
</dbReference>
<name>A0A840SD65_9BURK</name>
<sequence length="293" mass="33219">MSTVEERVRSLKAARAWMHKLTAVPAPEPLRYKAAWYLTDYPTDASFDERLCRLEGYVLMMAVRRIERVRALFDEVVSCKTDEPCMAALEKEGLCAARHYPEPQELVPAVRSPRDARVWAAFYLERPPGRGKALFPEAPPVQRLSSRAEVRRRREALRCLSAGLVRIERDPQLPPLALFDIRQVIRTLPTKAELGSRMVTMRLERFNEAMSAIQRSCQLLEAVADGIFPAGERQQARARRLLTSLPPSEELPLAELGPEERLIWSDWLLGKIDLSRSDASKQDADAPCSPMSN</sequence>
<dbReference type="Proteomes" id="UP000554837">
    <property type="component" value="Unassembled WGS sequence"/>
</dbReference>
<evidence type="ECO:0000313" key="2">
    <source>
        <dbReference type="Proteomes" id="UP000554837"/>
    </source>
</evidence>
<evidence type="ECO:0000313" key="1">
    <source>
        <dbReference type="EMBL" id="MBB5206371.1"/>
    </source>
</evidence>
<gene>
    <name evidence="1" type="ORF">HNQ51_003717</name>
</gene>
<protein>
    <submittedName>
        <fullName evidence="1">Uncharacterized protein</fullName>
    </submittedName>
</protein>
<accession>A0A840SD65</accession>
<reference evidence="1 2" key="1">
    <citation type="submission" date="2020-08" db="EMBL/GenBank/DDBJ databases">
        <title>Genomic Encyclopedia of Type Strains, Phase IV (KMG-IV): sequencing the most valuable type-strain genomes for metagenomic binning, comparative biology and taxonomic classification.</title>
        <authorList>
            <person name="Goeker M."/>
        </authorList>
    </citation>
    <scope>NUCLEOTIDE SEQUENCE [LARGE SCALE GENOMIC DNA]</scope>
    <source>
        <strain evidence="1 2">DSM 23958</strain>
    </source>
</reference>
<dbReference type="EMBL" id="JACHHO010000010">
    <property type="protein sequence ID" value="MBB5206371.1"/>
    <property type="molecule type" value="Genomic_DNA"/>
</dbReference>
<proteinExistence type="predicted"/>
<keyword evidence="2" id="KW-1185">Reference proteome</keyword>